<comment type="caution">
    <text evidence="10">The sequence shown here is derived from an EMBL/GenBank/DDBJ whole genome shotgun (WGS) entry which is preliminary data.</text>
</comment>
<evidence type="ECO:0008006" key="12">
    <source>
        <dbReference type="Google" id="ProtNLM"/>
    </source>
</evidence>
<comment type="catalytic activity">
    <reaction evidence="1">
        <text>inosine + phosphate = alpha-D-ribose 1-phosphate + hypoxanthine</text>
        <dbReference type="Rhea" id="RHEA:27646"/>
        <dbReference type="ChEBI" id="CHEBI:17368"/>
        <dbReference type="ChEBI" id="CHEBI:17596"/>
        <dbReference type="ChEBI" id="CHEBI:43474"/>
        <dbReference type="ChEBI" id="CHEBI:57720"/>
        <dbReference type="EC" id="2.4.2.1"/>
    </reaction>
    <physiologicalReaction direction="left-to-right" evidence="1">
        <dbReference type="Rhea" id="RHEA:27647"/>
    </physiologicalReaction>
</comment>
<dbReference type="InterPro" id="IPR038371">
    <property type="entry name" value="Cu_polyphenol_OxRdtase_sf"/>
</dbReference>
<comment type="similarity">
    <text evidence="2">Belongs to the purine nucleoside phosphorylase YfiH/LACC1 family.</text>
</comment>
<dbReference type="EMBL" id="JSAM01000117">
    <property type="protein sequence ID" value="KIA76482.1"/>
    <property type="molecule type" value="Genomic_DNA"/>
</dbReference>
<dbReference type="InterPro" id="IPR011324">
    <property type="entry name" value="Cytotoxic_necrot_fac-like_cat"/>
</dbReference>
<dbReference type="PATRIC" id="fig|83552.4.peg.2453"/>
<dbReference type="Pfam" id="PF02578">
    <property type="entry name" value="Cu-oxidase_4"/>
    <property type="match status" value="1"/>
</dbReference>
<evidence type="ECO:0000256" key="7">
    <source>
        <dbReference type="ARBA" id="ARBA00047989"/>
    </source>
</evidence>
<evidence type="ECO:0000256" key="8">
    <source>
        <dbReference type="ARBA" id="ARBA00048968"/>
    </source>
</evidence>
<evidence type="ECO:0000313" key="11">
    <source>
        <dbReference type="Proteomes" id="UP000031307"/>
    </source>
</evidence>
<evidence type="ECO:0000256" key="1">
    <source>
        <dbReference type="ARBA" id="ARBA00000553"/>
    </source>
</evidence>
<dbReference type="PANTHER" id="PTHR30616">
    <property type="entry name" value="UNCHARACTERIZED PROTEIN YFIH"/>
    <property type="match status" value="1"/>
</dbReference>
<dbReference type="GO" id="GO:0016787">
    <property type="term" value="F:hydrolase activity"/>
    <property type="evidence" value="ECO:0007669"/>
    <property type="project" value="UniProtKB-KW"/>
</dbReference>
<dbReference type="PANTHER" id="PTHR30616:SF2">
    <property type="entry name" value="PURINE NUCLEOSIDE PHOSPHORYLASE LACC1"/>
    <property type="match status" value="1"/>
</dbReference>
<dbReference type="SUPFAM" id="SSF64438">
    <property type="entry name" value="CNF1/YfiH-like putative cysteine hydrolases"/>
    <property type="match status" value="1"/>
</dbReference>
<evidence type="ECO:0000256" key="2">
    <source>
        <dbReference type="ARBA" id="ARBA00007353"/>
    </source>
</evidence>
<keyword evidence="6" id="KW-0862">Zinc</keyword>
<gene>
    <name evidence="10" type="ORF">DB43_AG00600</name>
</gene>
<dbReference type="InterPro" id="IPR003730">
    <property type="entry name" value="Cu_polyphenol_OxRdtase"/>
</dbReference>
<protein>
    <recommendedName>
        <fullName evidence="12">Purine nucleoside phosphorylase</fullName>
    </recommendedName>
</protein>
<dbReference type="CDD" id="cd16833">
    <property type="entry name" value="YfiH"/>
    <property type="match status" value="1"/>
</dbReference>
<evidence type="ECO:0000256" key="9">
    <source>
        <dbReference type="ARBA" id="ARBA00049893"/>
    </source>
</evidence>
<dbReference type="Proteomes" id="UP000031307">
    <property type="component" value="Unassembled WGS sequence"/>
</dbReference>
<dbReference type="AlphaFoldDB" id="A0A0C1E559"/>
<comment type="catalytic activity">
    <reaction evidence="9">
        <text>S-methyl-5'-thioadenosine + phosphate = 5-(methylsulfanyl)-alpha-D-ribose 1-phosphate + adenine</text>
        <dbReference type="Rhea" id="RHEA:11852"/>
        <dbReference type="ChEBI" id="CHEBI:16708"/>
        <dbReference type="ChEBI" id="CHEBI:17509"/>
        <dbReference type="ChEBI" id="CHEBI:43474"/>
        <dbReference type="ChEBI" id="CHEBI:58533"/>
        <dbReference type="EC" id="2.4.2.28"/>
    </reaction>
    <physiologicalReaction direction="left-to-right" evidence="9">
        <dbReference type="Rhea" id="RHEA:11853"/>
    </physiologicalReaction>
</comment>
<dbReference type="GO" id="GO:0017061">
    <property type="term" value="F:S-methyl-5-thioadenosine phosphorylase activity"/>
    <property type="evidence" value="ECO:0007669"/>
    <property type="project" value="UniProtKB-EC"/>
</dbReference>
<comment type="catalytic activity">
    <reaction evidence="8">
        <text>adenosine + phosphate = alpha-D-ribose 1-phosphate + adenine</text>
        <dbReference type="Rhea" id="RHEA:27642"/>
        <dbReference type="ChEBI" id="CHEBI:16335"/>
        <dbReference type="ChEBI" id="CHEBI:16708"/>
        <dbReference type="ChEBI" id="CHEBI:43474"/>
        <dbReference type="ChEBI" id="CHEBI:57720"/>
        <dbReference type="EC" id="2.4.2.1"/>
    </reaction>
    <physiologicalReaction direction="left-to-right" evidence="8">
        <dbReference type="Rhea" id="RHEA:27643"/>
    </physiologicalReaction>
</comment>
<dbReference type="Gene3D" id="3.60.140.10">
    <property type="entry name" value="CNF1/YfiH-like putative cysteine hydrolases"/>
    <property type="match status" value="1"/>
</dbReference>
<evidence type="ECO:0000256" key="6">
    <source>
        <dbReference type="ARBA" id="ARBA00022833"/>
    </source>
</evidence>
<dbReference type="GO" id="GO:0005507">
    <property type="term" value="F:copper ion binding"/>
    <property type="evidence" value="ECO:0007669"/>
    <property type="project" value="TreeGrafter"/>
</dbReference>
<reference evidence="10 11" key="1">
    <citation type="journal article" date="2014" name="Mol. Biol. Evol.">
        <title>Massive expansion of Ubiquitination-related gene families within the Chlamydiae.</title>
        <authorList>
            <person name="Domman D."/>
            <person name="Collingro A."/>
            <person name="Lagkouvardos I."/>
            <person name="Gehre L."/>
            <person name="Weinmaier T."/>
            <person name="Rattei T."/>
            <person name="Subtil A."/>
            <person name="Horn M."/>
        </authorList>
    </citation>
    <scope>NUCLEOTIDE SEQUENCE [LARGE SCALE GENOMIC DNA]</scope>
    <source>
        <strain evidence="10 11">OEW1</strain>
    </source>
</reference>
<organism evidence="10 11">
    <name type="scientific">Parachlamydia acanthamoebae</name>
    <dbReference type="NCBI Taxonomy" id="83552"/>
    <lineage>
        <taxon>Bacteria</taxon>
        <taxon>Pseudomonadati</taxon>
        <taxon>Chlamydiota</taxon>
        <taxon>Chlamydiia</taxon>
        <taxon>Parachlamydiales</taxon>
        <taxon>Parachlamydiaceae</taxon>
        <taxon>Parachlamydia</taxon>
    </lineage>
</organism>
<evidence type="ECO:0000256" key="3">
    <source>
        <dbReference type="ARBA" id="ARBA00022679"/>
    </source>
</evidence>
<evidence type="ECO:0000256" key="5">
    <source>
        <dbReference type="ARBA" id="ARBA00022801"/>
    </source>
</evidence>
<comment type="catalytic activity">
    <reaction evidence="7">
        <text>adenosine + H2O + H(+) = inosine + NH4(+)</text>
        <dbReference type="Rhea" id="RHEA:24408"/>
        <dbReference type="ChEBI" id="CHEBI:15377"/>
        <dbReference type="ChEBI" id="CHEBI:15378"/>
        <dbReference type="ChEBI" id="CHEBI:16335"/>
        <dbReference type="ChEBI" id="CHEBI:17596"/>
        <dbReference type="ChEBI" id="CHEBI:28938"/>
        <dbReference type="EC" id="3.5.4.4"/>
    </reaction>
    <physiologicalReaction direction="left-to-right" evidence="7">
        <dbReference type="Rhea" id="RHEA:24409"/>
    </physiologicalReaction>
</comment>
<keyword evidence="4" id="KW-0479">Metal-binding</keyword>
<name>A0A0C1E559_9BACT</name>
<accession>A0A0C1E559</accession>
<proteinExistence type="inferred from homology"/>
<keyword evidence="3" id="KW-0808">Transferase</keyword>
<evidence type="ECO:0000313" key="10">
    <source>
        <dbReference type="EMBL" id="KIA76482.1"/>
    </source>
</evidence>
<sequence length="255" mass="28840">MHMLRHKKNGIEWLEFELLADCKGLQHGTILRQGGFSSGSFSSLNLGLYSTQDEHLAIAQNLEKVQSTHQLPSIHVAKQCHGDHIWHIKDANASPQEADMLVTNLSEQALFVMHADCQAVIMFDPITQALANVHVGWRGNVQNILQKATRYLQTTFGTKPENLLVGISPSLGPENAEFKHFQTELPSHFWDFQIRPLYFDLWSISQMQLKACGVLPHHIEIAKMNTYSLSLDFFSYRRDGITGRNGTFAMLAKKI</sequence>
<evidence type="ECO:0000256" key="4">
    <source>
        <dbReference type="ARBA" id="ARBA00022723"/>
    </source>
</evidence>
<keyword evidence="5" id="KW-0378">Hydrolase</keyword>